<dbReference type="InterPro" id="IPR029062">
    <property type="entry name" value="Class_I_gatase-like"/>
</dbReference>
<organism evidence="1">
    <name type="scientific">Herbiconiux sp. A18JL235</name>
    <dbReference type="NCBI Taxonomy" id="3152363"/>
    <lineage>
        <taxon>Bacteria</taxon>
        <taxon>Bacillati</taxon>
        <taxon>Actinomycetota</taxon>
        <taxon>Actinomycetes</taxon>
        <taxon>Micrococcales</taxon>
        <taxon>Microbacteriaceae</taxon>
        <taxon>Herbiconiux</taxon>
    </lineage>
</organism>
<gene>
    <name evidence="1" type="ORF">ABFY20_08510</name>
</gene>
<dbReference type="Gene3D" id="3.40.50.880">
    <property type="match status" value="1"/>
</dbReference>
<reference evidence="1" key="1">
    <citation type="submission" date="2024-05" db="EMBL/GenBank/DDBJ databases">
        <title>Herbiconiux sp. A18JL235.</title>
        <authorList>
            <person name="Zhang G."/>
        </authorList>
    </citation>
    <scope>NUCLEOTIDE SEQUENCE</scope>
    <source>
        <strain evidence="1">A18JL235</strain>
    </source>
</reference>
<sequence>MSIHLVGGGWPIDDDVVYRRFFAEIAAHAEAAGKLEGATLPVVLVRDGDAAERFAEIVAAFSQLGKIQPVAVLAAENAPIQPGVFDGADGIVVWGGLTPAYRTSLEPSFGELRRLVAGGVPYLGFSAGAAIAAEQALVGGWKIDSVEIGAEEASEDLEQLTVAPGIGLIDLAVDVHAAQWGTVSRLIAATEAGLVDGGVAIDEHTAFIIGEGPLRVAGRGSVWKVTPDSGSVRVSTVGADAEPGSEA</sequence>
<dbReference type="RefSeq" id="WP_368499502.1">
    <property type="nucleotide sequence ID" value="NZ_CP162511.1"/>
</dbReference>
<proteinExistence type="predicted"/>
<accession>A0AB39BM13</accession>
<dbReference type="AlphaFoldDB" id="A0AB39BM13"/>
<dbReference type="SUPFAM" id="SSF52317">
    <property type="entry name" value="Class I glutamine amidotransferase-like"/>
    <property type="match status" value="1"/>
</dbReference>
<name>A0AB39BM13_9MICO</name>
<dbReference type="EMBL" id="CP162511">
    <property type="protein sequence ID" value="XDI07127.1"/>
    <property type="molecule type" value="Genomic_DNA"/>
</dbReference>
<evidence type="ECO:0000313" key="1">
    <source>
        <dbReference type="EMBL" id="XDI07127.1"/>
    </source>
</evidence>
<protein>
    <submittedName>
        <fullName evidence="1">Peptidase S51</fullName>
    </submittedName>
</protein>